<feature type="region of interest" description="Disordered" evidence="1">
    <location>
        <begin position="205"/>
        <end position="229"/>
    </location>
</feature>
<dbReference type="Pfam" id="PF10067">
    <property type="entry name" value="DUF2306"/>
    <property type="match status" value="1"/>
</dbReference>
<accession>A0ABV5P4Q8</accession>
<sequence length="229" mass="24173">MRTPGGWAVPAGLIALGLVPVVAGVLRVGDLPGEAAHGVPLALHVTASPLYTVLGAFQFASGFRRRRRGWHRAAGRVLVVAGLVAALSAVWMTLFAPLPPRDAGLLTAFRLVFGTLMAVALVRGFAAVRRRDVRRHRAWMTRAYAIGLGAGTQAFTLGIWEAAAGPPDAFARALLQAAGWVINLAVAEWGIRRSAPHPAGLVRPHGDLHPVAEPELGHQAGDVTLDRAE</sequence>
<evidence type="ECO:0000313" key="3">
    <source>
        <dbReference type="EMBL" id="MFB9477512.1"/>
    </source>
</evidence>
<name>A0ABV5P4Q8_9ACTN</name>
<dbReference type="EMBL" id="JBHMCF010000064">
    <property type="protein sequence ID" value="MFB9477512.1"/>
    <property type="molecule type" value="Genomic_DNA"/>
</dbReference>
<keyword evidence="2" id="KW-1133">Transmembrane helix</keyword>
<evidence type="ECO:0000256" key="2">
    <source>
        <dbReference type="SAM" id="Phobius"/>
    </source>
</evidence>
<reference evidence="3 4" key="1">
    <citation type="submission" date="2024-09" db="EMBL/GenBank/DDBJ databases">
        <authorList>
            <person name="Sun Q."/>
            <person name="Mori K."/>
        </authorList>
    </citation>
    <scope>NUCLEOTIDE SEQUENCE [LARGE SCALE GENOMIC DNA]</scope>
    <source>
        <strain evidence="3 4">JCM 3324</strain>
    </source>
</reference>
<feature type="transmembrane region" description="Helical" evidence="2">
    <location>
        <begin position="41"/>
        <end position="61"/>
    </location>
</feature>
<proteinExistence type="predicted"/>
<dbReference type="InterPro" id="IPR018750">
    <property type="entry name" value="DUF2306_membrane"/>
</dbReference>
<feature type="transmembrane region" description="Helical" evidence="2">
    <location>
        <begin position="73"/>
        <end position="97"/>
    </location>
</feature>
<feature type="transmembrane region" description="Helical" evidence="2">
    <location>
        <begin position="7"/>
        <end position="29"/>
    </location>
</feature>
<keyword evidence="2" id="KW-0472">Membrane</keyword>
<protein>
    <submittedName>
        <fullName evidence="3">DUF2306 domain-containing protein</fullName>
    </submittedName>
</protein>
<feature type="compositionally biased region" description="Basic and acidic residues" evidence="1">
    <location>
        <begin position="205"/>
        <end position="216"/>
    </location>
</feature>
<keyword evidence="2" id="KW-0812">Transmembrane</keyword>
<feature type="transmembrane region" description="Helical" evidence="2">
    <location>
        <begin position="103"/>
        <end position="122"/>
    </location>
</feature>
<dbReference type="RefSeq" id="WP_345389372.1">
    <property type="nucleotide sequence ID" value="NZ_BAAAXS010000001.1"/>
</dbReference>
<dbReference type="Proteomes" id="UP001589568">
    <property type="component" value="Unassembled WGS sequence"/>
</dbReference>
<gene>
    <name evidence="3" type="ORF">ACFFR3_49135</name>
</gene>
<evidence type="ECO:0000256" key="1">
    <source>
        <dbReference type="SAM" id="MobiDB-lite"/>
    </source>
</evidence>
<organism evidence="3 4">
    <name type="scientific">Nonomuraea salmonea</name>
    <dbReference type="NCBI Taxonomy" id="46181"/>
    <lineage>
        <taxon>Bacteria</taxon>
        <taxon>Bacillati</taxon>
        <taxon>Actinomycetota</taxon>
        <taxon>Actinomycetes</taxon>
        <taxon>Streptosporangiales</taxon>
        <taxon>Streptosporangiaceae</taxon>
        <taxon>Nonomuraea</taxon>
    </lineage>
</organism>
<evidence type="ECO:0000313" key="4">
    <source>
        <dbReference type="Proteomes" id="UP001589568"/>
    </source>
</evidence>
<comment type="caution">
    <text evidence="3">The sequence shown here is derived from an EMBL/GenBank/DDBJ whole genome shotgun (WGS) entry which is preliminary data.</text>
</comment>
<keyword evidence="4" id="KW-1185">Reference proteome</keyword>